<feature type="transmembrane region" description="Helical" evidence="9">
    <location>
        <begin position="922"/>
        <end position="950"/>
    </location>
</feature>
<feature type="transmembrane region" description="Helical" evidence="9">
    <location>
        <begin position="871"/>
        <end position="889"/>
    </location>
</feature>
<keyword evidence="3 9" id="KW-0813">Transport</keyword>
<dbReference type="GO" id="GO:0005886">
    <property type="term" value="C:plasma membrane"/>
    <property type="evidence" value="ECO:0007669"/>
    <property type="project" value="UniProtKB-SubCell"/>
</dbReference>
<dbReference type="SUPFAM" id="SSF82693">
    <property type="entry name" value="Multidrug efflux transporter AcrB pore domain, PN1, PN2, PC1 and PC2 subdomains"/>
    <property type="match status" value="4"/>
</dbReference>
<keyword evidence="12" id="KW-1185">Reference proteome</keyword>
<sequence>MSLSRFFIDRPVFAWVIGIIIMLVGLVAVKTMPIAQYPSIAPPMIAIAVDDPGASAETVDNTVVRPILQQMFGLDHLEYLSASSYGNGHMEIDLTFAQGTNPDIAQVQVQNKLQLAQPRLPPEVVQQGLSVTKAVKNFMLVIGFISTDGSMSGPDIADFVASNISDPLSRVTGVGDHQIFGSEYAMRIWMDPAKLYNYALSVGDVQQAVAAQNIQVASGELGGLPAVKGIGFDATIIGPTRMTDVAQFKNILLKVQQDGSQVRLKDVAEVELGPQNYNLTSFYNNQPASAMALKLAPGANQLATEAAVRARLQALERFFPPGLKVTYALDTEPFIIHSIDEVIETLVIAIILVSIVMFVFLQNWRATLIPTIAVPIVLLGTFGVLDILGYSINTLTMLAMVLAVGLLVDDAIVVVENVERVMTEEGLPPKAATGQSMDEITGALVGIVLVLTAVFLPMAFFGGSTGVIYRQFSVTIVAAMWLSILVATTLTPALCGSLLKPGQQGSSFWAARMFDRGFERLTNFYVFGLKRLIAHPYLSMLCFAGLTVLTVVLFTRVPGGFLPVEDQGLIFGQVTMPPGATLEQTANVNRKVAAYILKTYPKDVESVFSMNGFNFAGQGQGAGAFFIRLKPWSERPGYRNSSMYLSDEIMKHFWLDPQAQIYAINPPAVLELGNAQGFDLELEDNGHLGYDALIKARNSLLAAAAKDPKLMAVRPMGLEPAPQYVLNIDRQKANAQGVANSDINTTIQGALASIYVNQFLRAGRVKQVYIQGVADSRMVPVELQKWYIPNKLGNMVPINTFITGDWIVGPQKVENYNGLSSFEIQGQGAPGVSSGTAMQQMVKLMQNLPRGIGYEWTGISYEQVAAGASTGTLYAFSGIVILLCLAALYENWAVPISVMLVLPLSVLGAIGATLARGYDNDVYFQVGLLTTVALSVKNAILIVEFAQAFYEQGDTLEQAVLKAAHERLRPIIMTSVAFVFGVLPLAIANGAGAAARRAIGTCVVGGMLSATFLAIYFIPVFYVVVLKLFRVQRISAVRAREAEELKEAMAHNKAKAAKAQNGTADGRTGGGAQA</sequence>
<feature type="transmembrane region" description="Helical" evidence="9">
    <location>
        <begin position="398"/>
        <end position="419"/>
    </location>
</feature>
<dbReference type="InterPro" id="IPR001036">
    <property type="entry name" value="Acrflvin-R"/>
</dbReference>
<evidence type="ECO:0000256" key="3">
    <source>
        <dbReference type="ARBA" id="ARBA00022448"/>
    </source>
</evidence>
<dbReference type="Gene3D" id="3.30.70.1320">
    <property type="entry name" value="Multidrug efflux transporter AcrB pore domain like"/>
    <property type="match status" value="1"/>
</dbReference>
<evidence type="ECO:0000256" key="5">
    <source>
        <dbReference type="ARBA" id="ARBA00022519"/>
    </source>
</evidence>
<evidence type="ECO:0000313" key="11">
    <source>
        <dbReference type="EMBL" id="TPW34070.1"/>
    </source>
</evidence>
<dbReference type="PANTHER" id="PTHR32063">
    <property type="match status" value="1"/>
</dbReference>
<feature type="transmembrane region" description="Helical" evidence="9">
    <location>
        <begin position="472"/>
        <end position="499"/>
    </location>
</feature>
<feature type="region of interest" description="Disordered" evidence="10">
    <location>
        <begin position="1054"/>
        <end position="1074"/>
    </location>
</feature>
<reference evidence="11 12" key="1">
    <citation type="submission" date="2019-03" db="EMBL/GenBank/DDBJ databases">
        <title>The complete genome sequence of Neokomagataea sp. Jb2 NBRC113641.</title>
        <authorList>
            <person name="Chua K.-O."/>
            <person name="Chan K.-G."/>
            <person name="See-Too W.-S."/>
        </authorList>
    </citation>
    <scope>NUCLEOTIDE SEQUENCE [LARGE SCALE GENOMIC DNA]</scope>
    <source>
        <strain evidence="11 12">Jb2</strain>
    </source>
</reference>
<feature type="transmembrane region" description="Helical" evidence="9">
    <location>
        <begin position="998"/>
        <end position="1025"/>
    </location>
</feature>
<dbReference type="PANTHER" id="PTHR32063:SF13">
    <property type="entry name" value="MULTIDRUG EFFLUX PUMP SUBUNIT ACRB-RELATED"/>
    <property type="match status" value="1"/>
</dbReference>
<evidence type="ECO:0000256" key="4">
    <source>
        <dbReference type="ARBA" id="ARBA00022475"/>
    </source>
</evidence>
<evidence type="ECO:0000256" key="10">
    <source>
        <dbReference type="SAM" id="MobiDB-lite"/>
    </source>
</evidence>
<feature type="transmembrane region" description="Helical" evidence="9">
    <location>
        <begin position="12"/>
        <end position="29"/>
    </location>
</feature>
<dbReference type="GO" id="GO:0009636">
    <property type="term" value="P:response to toxic substance"/>
    <property type="evidence" value="ECO:0007669"/>
    <property type="project" value="UniProtKB-ARBA"/>
</dbReference>
<dbReference type="NCBIfam" id="TIGR00915">
    <property type="entry name" value="2A0602"/>
    <property type="match status" value="1"/>
</dbReference>
<dbReference type="SUPFAM" id="SSF82866">
    <property type="entry name" value="Multidrug efflux transporter AcrB transmembrane domain"/>
    <property type="match status" value="2"/>
</dbReference>
<dbReference type="SUPFAM" id="SSF82714">
    <property type="entry name" value="Multidrug efflux transporter AcrB TolC docking domain, DN and DC subdomains"/>
    <property type="match status" value="2"/>
</dbReference>
<dbReference type="GO" id="GO:0042910">
    <property type="term" value="F:xenobiotic transmembrane transporter activity"/>
    <property type="evidence" value="ECO:0007669"/>
    <property type="project" value="TreeGrafter"/>
</dbReference>
<feature type="transmembrane region" description="Helical" evidence="9">
    <location>
        <begin position="537"/>
        <end position="557"/>
    </location>
</feature>
<feature type="transmembrane region" description="Helical" evidence="9">
    <location>
        <begin position="896"/>
        <end position="916"/>
    </location>
</feature>
<feature type="transmembrane region" description="Helical" evidence="9">
    <location>
        <begin position="971"/>
        <end position="992"/>
    </location>
</feature>
<feature type="transmembrane region" description="Helical" evidence="9">
    <location>
        <begin position="368"/>
        <end position="392"/>
    </location>
</feature>
<feature type="transmembrane region" description="Helical" evidence="9">
    <location>
        <begin position="440"/>
        <end position="460"/>
    </location>
</feature>
<protein>
    <recommendedName>
        <fullName evidence="9">Efflux pump membrane transporter</fullName>
    </recommendedName>
</protein>
<evidence type="ECO:0000256" key="9">
    <source>
        <dbReference type="RuleBase" id="RU364070"/>
    </source>
</evidence>
<evidence type="ECO:0000256" key="2">
    <source>
        <dbReference type="ARBA" id="ARBA00010942"/>
    </source>
</evidence>
<keyword evidence="7 9" id="KW-1133">Transmembrane helix</keyword>
<evidence type="ECO:0000256" key="6">
    <source>
        <dbReference type="ARBA" id="ARBA00022692"/>
    </source>
</evidence>
<organism evidence="11 12">
    <name type="scientific">Oecophyllibacter saccharovorans</name>
    <dbReference type="NCBI Taxonomy" id="2558360"/>
    <lineage>
        <taxon>Bacteria</taxon>
        <taxon>Pseudomonadati</taxon>
        <taxon>Pseudomonadota</taxon>
        <taxon>Alphaproteobacteria</taxon>
        <taxon>Acetobacterales</taxon>
        <taxon>Acetobacteraceae</taxon>
        <taxon>Oecophyllibacter</taxon>
    </lineage>
</organism>
<dbReference type="Gene3D" id="3.30.70.1430">
    <property type="entry name" value="Multidrug efflux transporter AcrB pore domain"/>
    <property type="match status" value="2"/>
</dbReference>
<evidence type="ECO:0000256" key="8">
    <source>
        <dbReference type="ARBA" id="ARBA00023136"/>
    </source>
</evidence>
<dbReference type="RefSeq" id="WP_165598663.1">
    <property type="nucleotide sequence ID" value="NZ_SORY01000001.1"/>
</dbReference>
<keyword evidence="6 9" id="KW-0812">Transmembrane</keyword>
<dbReference type="AlphaFoldDB" id="A0A506UL71"/>
<evidence type="ECO:0000313" key="12">
    <source>
        <dbReference type="Proteomes" id="UP000315037"/>
    </source>
</evidence>
<dbReference type="Pfam" id="PF00873">
    <property type="entry name" value="ACR_tran"/>
    <property type="match status" value="1"/>
</dbReference>
<comment type="caution">
    <text evidence="11">The sequence shown here is derived from an EMBL/GenBank/DDBJ whole genome shotgun (WGS) entry which is preliminary data.</text>
</comment>
<dbReference type="NCBIfam" id="NF000282">
    <property type="entry name" value="RND_permease_1"/>
    <property type="match status" value="1"/>
</dbReference>
<dbReference type="Proteomes" id="UP000315037">
    <property type="component" value="Unassembled WGS sequence"/>
</dbReference>
<dbReference type="FunFam" id="1.20.1640.10:FF:000001">
    <property type="entry name" value="Efflux pump membrane transporter"/>
    <property type="match status" value="1"/>
</dbReference>
<comment type="subcellular location">
    <subcellularLocation>
        <location evidence="1 9">Cell inner membrane</location>
        <topology evidence="1 9">Multi-pass membrane protein</topology>
    </subcellularLocation>
</comment>
<dbReference type="InterPro" id="IPR004764">
    <property type="entry name" value="MdtF-like"/>
</dbReference>
<evidence type="ECO:0000256" key="7">
    <source>
        <dbReference type="ARBA" id="ARBA00022989"/>
    </source>
</evidence>
<name>A0A506UL71_9PROT</name>
<keyword evidence="8 9" id="KW-0472">Membrane</keyword>
<dbReference type="InterPro" id="IPR027463">
    <property type="entry name" value="AcrB_DN_DC_subdom"/>
</dbReference>
<dbReference type="GO" id="GO:0015562">
    <property type="term" value="F:efflux transmembrane transporter activity"/>
    <property type="evidence" value="ECO:0007669"/>
    <property type="project" value="InterPro"/>
</dbReference>
<accession>A0A506UL71</accession>
<dbReference type="PRINTS" id="PR00702">
    <property type="entry name" value="ACRIFLAVINRP"/>
</dbReference>
<evidence type="ECO:0000256" key="1">
    <source>
        <dbReference type="ARBA" id="ARBA00004429"/>
    </source>
</evidence>
<dbReference type="Gene3D" id="3.30.70.1440">
    <property type="entry name" value="Multidrug efflux transporter AcrB pore domain"/>
    <property type="match status" value="1"/>
</dbReference>
<dbReference type="Gene3D" id="1.20.1640.10">
    <property type="entry name" value="Multidrug efflux transporter AcrB transmembrane domain"/>
    <property type="match status" value="2"/>
</dbReference>
<feature type="transmembrane region" description="Helical" evidence="9">
    <location>
        <begin position="342"/>
        <end position="361"/>
    </location>
</feature>
<gene>
    <name evidence="11" type="ORF">E3202_05860</name>
</gene>
<dbReference type="Gene3D" id="3.30.2090.10">
    <property type="entry name" value="Multidrug efflux transporter AcrB TolC docking domain, DN and DC subdomains"/>
    <property type="match status" value="2"/>
</dbReference>
<dbReference type="EMBL" id="SORZ01000002">
    <property type="protein sequence ID" value="TPW34070.1"/>
    <property type="molecule type" value="Genomic_DNA"/>
</dbReference>
<comment type="similarity">
    <text evidence="2 9">Belongs to the resistance-nodulation-cell division (RND) (TC 2.A.6) family.</text>
</comment>
<proteinExistence type="inferred from homology"/>
<keyword evidence="5 9" id="KW-0997">Cell inner membrane</keyword>
<keyword evidence="4" id="KW-1003">Cell membrane</keyword>